<gene>
    <name evidence="2" type="ORF">PVAP13_4NG019300</name>
</gene>
<evidence type="ECO:0000313" key="2">
    <source>
        <dbReference type="EMBL" id="KAG2603924.1"/>
    </source>
</evidence>
<name>A0A8T0T3S8_PANVG</name>
<protein>
    <submittedName>
        <fullName evidence="2">Uncharacterized protein</fullName>
    </submittedName>
</protein>
<proteinExistence type="predicted"/>
<organism evidence="2 3">
    <name type="scientific">Panicum virgatum</name>
    <name type="common">Blackwell switchgrass</name>
    <dbReference type="NCBI Taxonomy" id="38727"/>
    <lineage>
        <taxon>Eukaryota</taxon>
        <taxon>Viridiplantae</taxon>
        <taxon>Streptophyta</taxon>
        <taxon>Embryophyta</taxon>
        <taxon>Tracheophyta</taxon>
        <taxon>Spermatophyta</taxon>
        <taxon>Magnoliopsida</taxon>
        <taxon>Liliopsida</taxon>
        <taxon>Poales</taxon>
        <taxon>Poaceae</taxon>
        <taxon>PACMAD clade</taxon>
        <taxon>Panicoideae</taxon>
        <taxon>Panicodae</taxon>
        <taxon>Paniceae</taxon>
        <taxon>Panicinae</taxon>
        <taxon>Panicum</taxon>
        <taxon>Panicum sect. Hiantes</taxon>
    </lineage>
</organism>
<evidence type="ECO:0000256" key="1">
    <source>
        <dbReference type="SAM" id="MobiDB-lite"/>
    </source>
</evidence>
<dbReference type="EMBL" id="CM029044">
    <property type="protein sequence ID" value="KAG2603924.1"/>
    <property type="molecule type" value="Genomic_DNA"/>
</dbReference>
<comment type="caution">
    <text evidence="2">The sequence shown here is derived from an EMBL/GenBank/DDBJ whole genome shotgun (WGS) entry which is preliminary data.</text>
</comment>
<dbReference type="Proteomes" id="UP000823388">
    <property type="component" value="Chromosome 4N"/>
</dbReference>
<feature type="region of interest" description="Disordered" evidence="1">
    <location>
        <begin position="92"/>
        <end position="143"/>
    </location>
</feature>
<evidence type="ECO:0000313" key="3">
    <source>
        <dbReference type="Proteomes" id="UP000823388"/>
    </source>
</evidence>
<sequence length="181" mass="19885">MPCHRPMVHGPSLPSETMSSLRSAWRIVGGAAPGFAGGRDHRLLRGRGLRLQARHLPFLLRRRPVAAAALGLARRLHVAGLPGHVVHGPVPAARAGGSAAEVHLDRGLRRRRRRSQRDGDRRPGRRRRGLPRPDGLDGRRRGVHRRAPRVLGVACSQVRRRGRRPVGEWQALCCTIAGLAL</sequence>
<keyword evidence="3" id="KW-1185">Reference proteome</keyword>
<accession>A0A8T0T3S8</accession>
<dbReference type="AlphaFoldDB" id="A0A8T0T3S8"/>
<reference evidence="2" key="1">
    <citation type="submission" date="2020-05" db="EMBL/GenBank/DDBJ databases">
        <title>WGS assembly of Panicum virgatum.</title>
        <authorList>
            <person name="Lovell J.T."/>
            <person name="Jenkins J."/>
            <person name="Shu S."/>
            <person name="Juenger T.E."/>
            <person name="Schmutz J."/>
        </authorList>
    </citation>
    <scope>NUCLEOTIDE SEQUENCE</scope>
    <source>
        <strain evidence="2">AP13</strain>
    </source>
</reference>